<organism evidence="1">
    <name type="scientific">Nicotiana tabacum</name>
    <name type="common">Common tobacco</name>
    <dbReference type="NCBI Taxonomy" id="4097"/>
    <lineage>
        <taxon>Eukaryota</taxon>
        <taxon>Viridiplantae</taxon>
        <taxon>Streptophyta</taxon>
        <taxon>Embryophyta</taxon>
        <taxon>Tracheophyta</taxon>
        <taxon>Spermatophyta</taxon>
        <taxon>Magnoliopsida</taxon>
        <taxon>eudicotyledons</taxon>
        <taxon>Gunneridae</taxon>
        <taxon>Pentapetalae</taxon>
        <taxon>asterids</taxon>
        <taxon>lamiids</taxon>
        <taxon>Solanales</taxon>
        <taxon>Solanaceae</taxon>
        <taxon>Nicotianoideae</taxon>
        <taxon>Nicotianeae</taxon>
        <taxon>Nicotiana</taxon>
    </lineage>
</organism>
<dbReference type="OrthoDB" id="1752268at2759"/>
<gene>
    <name evidence="1" type="primary">LOC107780358</name>
</gene>
<dbReference type="PaxDb" id="4097-A0A1S3YWZ9"/>
<protein>
    <submittedName>
        <fullName evidence="1">Uncharacterized protein</fullName>
    </submittedName>
</protein>
<proteinExistence type="predicted"/>
<dbReference type="PANTHER" id="PTHR33240">
    <property type="entry name" value="OS08G0508500 PROTEIN"/>
    <property type="match status" value="1"/>
</dbReference>
<accession>A0A1S3YWZ9</accession>
<name>A0A1S3YWZ9_TOBAC</name>
<dbReference type="PANTHER" id="PTHR33240:SF8">
    <property type="entry name" value="OS03G0439900 PROTEIN"/>
    <property type="match status" value="1"/>
</dbReference>
<sequence>MVDIYVPGLPLLNEFSVHPRTLSDWGYLKELLSDSGRMNFTKGHKHQGPSKPPSPARTINIIVGGGNDASINGVKFTTTHKLKRSITCERYEGLEENIIFDESDADGLNFPHNDALVITLRILDIDVKCIMVDDGSGACS</sequence>
<evidence type="ECO:0000313" key="1">
    <source>
        <dbReference type="RefSeq" id="XP_016456367.1"/>
    </source>
</evidence>
<dbReference type="AlphaFoldDB" id="A0A1S3YWZ9"/>
<reference evidence="1" key="1">
    <citation type="submission" date="2025-08" db="UniProtKB">
        <authorList>
            <consortium name="RefSeq"/>
        </authorList>
    </citation>
    <scope>IDENTIFICATION</scope>
</reference>
<dbReference type="RefSeq" id="XP_016456367.1">
    <property type="nucleotide sequence ID" value="XM_016600881.1"/>
</dbReference>
<dbReference type="KEGG" id="nta:107780358"/>